<dbReference type="CDD" id="cd07989">
    <property type="entry name" value="LPLAT_AGPAT-like"/>
    <property type="match status" value="1"/>
</dbReference>
<feature type="domain" description="Phospholipid/glycerol acyltransferase" evidence="5">
    <location>
        <begin position="106"/>
        <end position="232"/>
    </location>
</feature>
<evidence type="ECO:0000256" key="1">
    <source>
        <dbReference type="ARBA" id="ARBA00022679"/>
    </source>
</evidence>
<evidence type="ECO:0000313" key="7">
    <source>
        <dbReference type="Proteomes" id="UP001642464"/>
    </source>
</evidence>
<keyword evidence="2 6" id="KW-0012">Acyltransferase</keyword>
<sequence length="342" mass="37936">MRAPPDATRARLLEARCGKGDPGDKGGGCEDAGSQGRAGEVGRRGWVVAAEGVVVELRGKEGLRLGDGPDEERSSTVCWNIRKDGLNPFWWATVVNKRTTPLPKGAILMSNHLSFADSFLVSKVLMPTYEAKFVAMKMVFDLPFGGWAIRFCEDLKIVFELCEDGVTWRTKKGTTKAMFKLAQKHADNGTSIMVYPEGELSRDGEMIDFKDGFFKFALKNNMPIVPLAMWGNKNVWPTDTFHMNPGKLNIAVGENIEINDFDTVDTVREKTFAAIVALRNDLPLFKERGEMDIQRFKNHIANEERRLEEIEEAKAAKREVAVRVSPADGNGDIEAPSPNLGS</sequence>
<dbReference type="GO" id="GO:0016746">
    <property type="term" value="F:acyltransferase activity"/>
    <property type="evidence" value="ECO:0007669"/>
    <property type="project" value="UniProtKB-KW"/>
</dbReference>
<evidence type="ECO:0000259" key="5">
    <source>
        <dbReference type="SMART" id="SM00563"/>
    </source>
</evidence>
<keyword evidence="7" id="KW-1185">Reference proteome</keyword>
<evidence type="ECO:0000256" key="3">
    <source>
        <dbReference type="SAM" id="Coils"/>
    </source>
</evidence>
<keyword evidence="1" id="KW-0808">Transferase</keyword>
<gene>
    <name evidence="6" type="ORF">SCF082_LOCUS10657</name>
</gene>
<dbReference type="EMBL" id="CAXAMM010006253">
    <property type="protein sequence ID" value="CAK9010394.1"/>
    <property type="molecule type" value="Genomic_DNA"/>
</dbReference>
<organism evidence="6 7">
    <name type="scientific">Durusdinium trenchii</name>
    <dbReference type="NCBI Taxonomy" id="1381693"/>
    <lineage>
        <taxon>Eukaryota</taxon>
        <taxon>Sar</taxon>
        <taxon>Alveolata</taxon>
        <taxon>Dinophyceae</taxon>
        <taxon>Suessiales</taxon>
        <taxon>Symbiodiniaceae</taxon>
        <taxon>Durusdinium</taxon>
    </lineage>
</organism>
<proteinExistence type="predicted"/>
<feature type="non-terminal residue" evidence="6">
    <location>
        <position position="342"/>
    </location>
</feature>
<dbReference type="Proteomes" id="UP001642464">
    <property type="component" value="Unassembled WGS sequence"/>
</dbReference>
<keyword evidence="3" id="KW-0175">Coiled coil</keyword>
<evidence type="ECO:0000313" key="6">
    <source>
        <dbReference type="EMBL" id="CAK9010394.1"/>
    </source>
</evidence>
<evidence type="ECO:0000256" key="4">
    <source>
        <dbReference type="SAM" id="MobiDB-lite"/>
    </source>
</evidence>
<dbReference type="InterPro" id="IPR002123">
    <property type="entry name" value="Plipid/glycerol_acylTrfase"/>
</dbReference>
<dbReference type="SMART" id="SM00563">
    <property type="entry name" value="PlsC"/>
    <property type="match status" value="1"/>
</dbReference>
<dbReference type="PANTHER" id="PTHR10434:SF11">
    <property type="entry name" value="1-ACYL-SN-GLYCEROL-3-PHOSPHATE ACYLTRANSFERASE"/>
    <property type="match status" value="1"/>
</dbReference>
<comment type="caution">
    <text evidence="6">The sequence shown here is derived from an EMBL/GenBank/DDBJ whole genome shotgun (WGS) entry which is preliminary data.</text>
</comment>
<feature type="region of interest" description="Disordered" evidence="4">
    <location>
        <begin position="321"/>
        <end position="342"/>
    </location>
</feature>
<dbReference type="Pfam" id="PF01553">
    <property type="entry name" value="Acyltransferase"/>
    <property type="match status" value="1"/>
</dbReference>
<evidence type="ECO:0000256" key="2">
    <source>
        <dbReference type="ARBA" id="ARBA00023315"/>
    </source>
</evidence>
<dbReference type="SUPFAM" id="SSF69593">
    <property type="entry name" value="Glycerol-3-phosphate (1)-acyltransferase"/>
    <property type="match status" value="1"/>
</dbReference>
<feature type="compositionally biased region" description="Basic and acidic residues" evidence="4">
    <location>
        <begin position="16"/>
        <end position="28"/>
    </location>
</feature>
<name>A0ABP0J7M6_9DINO</name>
<reference evidence="6 7" key="1">
    <citation type="submission" date="2024-02" db="EMBL/GenBank/DDBJ databases">
        <authorList>
            <person name="Chen Y."/>
            <person name="Shah S."/>
            <person name="Dougan E. K."/>
            <person name="Thang M."/>
            <person name="Chan C."/>
        </authorList>
    </citation>
    <scope>NUCLEOTIDE SEQUENCE [LARGE SCALE GENOMIC DNA]</scope>
</reference>
<feature type="coiled-coil region" evidence="3">
    <location>
        <begin position="286"/>
        <end position="320"/>
    </location>
</feature>
<feature type="region of interest" description="Disordered" evidence="4">
    <location>
        <begin position="16"/>
        <end position="38"/>
    </location>
</feature>
<dbReference type="PANTHER" id="PTHR10434">
    <property type="entry name" value="1-ACYL-SN-GLYCEROL-3-PHOSPHATE ACYLTRANSFERASE"/>
    <property type="match status" value="1"/>
</dbReference>
<protein>
    <submittedName>
        <fullName evidence="6">1-acyl-sn-glycerol-3-phosphate acyltransferase (1-AGP acyltransferase) (1-AGPAT) (Lysophosphatidic acid acyltransferase) (LPAAT)</fullName>
    </submittedName>
</protein>
<accession>A0ABP0J7M6</accession>